<dbReference type="Proteomes" id="UP000683000">
    <property type="component" value="Unassembled WGS sequence"/>
</dbReference>
<name>A0A8I2YSI7_9AGAM</name>
<gene>
    <name evidence="1" type="ORF">JVT61DRAFT_1991</name>
</gene>
<comment type="caution">
    <text evidence="1">The sequence shown here is derived from an EMBL/GenBank/DDBJ whole genome shotgun (WGS) entry which is preliminary data.</text>
</comment>
<proteinExistence type="predicted"/>
<dbReference type="EMBL" id="JAGFBS010000012">
    <property type="protein sequence ID" value="KAG6376027.1"/>
    <property type="molecule type" value="Genomic_DNA"/>
</dbReference>
<keyword evidence="2" id="KW-1185">Reference proteome</keyword>
<evidence type="ECO:0000313" key="1">
    <source>
        <dbReference type="EMBL" id="KAG6376027.1"/>
    </source>
</evidence>
<dbReference type="OrthoDB" id="2686689at2759"/>
<reference evidence="1" key="1">
    <citation type="submission" date="2021-03" db="EMBL/GenBank/DDBJ databases">
        <title>Evolutionary innovations through gain and loss of genes in the ectomycorrhizal Boletales.</title>
        <authorList>
            <person name="Wu G."/>
            <person name="Miyauchi S."/>
            <person name="Morin E."/>
            <person name="Yang Z.-L."/>
            <person name="Xu J."/>
            <person name="Martin F.M."/>
        </authorList>
    </citation>
    <scope>NUCLEOTIDE SEQUENCE</scope>
    <source>
        <strain evidence="1">BR01</strain>
    </source>
</reference>
<dbReference type="AlphaFoldDB" id="A0A8I2YSI7"/>
<protein>
    <submittedName>
        <fullName evidence="1">Uncharacterized protein</fullName>
    </submittedName>
</protein>
<accession>A0A8I2YSI7</accession>
<organism evidence="1 2">
    <name type="scientific">Boletus reticuloceps</name>
    <dbReference type="NCBI Taxonomy" id="495285"/>
    <lineage>
        <taxon>Eukaryota</taxon>
        <taxon>Fungi</taxon>
        <taxon>Dikarya</taxon>
        <taxon>Basidiomycota</taxon>
        <taxon>Agaricomycotina</taxon>
        <taxon>Agaricomycetes</taxon>
        <taxon>Agaricomycetidae</taxon>
        <taxon>Boletales</taxon>
        <taxon>Boletineae</taxon>
        <taxon>Boletaceae</taxon>
        <taxon>Boletoideae</taxon>
        <taxon>Boletus</taxon>
    </lineage>
</organism>
<evidence type="ECO:0000313" key="2">
    <source>
        <dbReference type="Proteomes" id="UP000683000"/>
    </source>
</evidence>
<sequence>MEDINWISSCMHKFGAILSSLEDAALAAAGQDGTSGELIHIIPVVAGKPGPNCGRPALQFNMHWLADAVSSTHRIPLQTLVKALGVHRGTLRQHLKTNNLNRCFSDIHNNELDELIHHYKCNRPSAGLRFVITLLKSHGLHIQRE</sequence>